<reference evidence="3 4" key="1">
    <citation type="journal article" date="2016" name="Mol. Biol. Evol.">
        <title>Comparative Genomics of Early-Diverging Mushroom-Forming Fungi Provides Insights into the Origins of Lignocellulose Decay Capabilities.</title>
        <authorList>
            <person name="Nagy L.G."/>
            <person name="Riley R."/>
            <person name="Tritt A."/>
            <person name="Adam C."/>
            <person name="Daum C."/>
            <person name="Floudas D."/>
            <person name="Sun H."/>
            <person name="Yadav J.S."/>
            <person name="Pangilinan J."/>
            <person name="Larsson K.H."/>
            <person name="Matsuura K."/>
            <person name="Barry K."/>
            <person name="Labutti K."/>
            <person name="Kuo R."/>
            <person name="Ohm R.A."/>
            <person name="Bhattacharya S.S."/>
            <person name="Shirouzu T."/>
            <person name="Yoshinaga Y."/>
            <person name="Martin F.M."/>
            <person name="Grigoriev I.V."/>
            <person name="Hibbett D.S."/>
        </authorList>
    </citation>
    <scope>NUCLEOTIDE SEQUENCE [LARGE SCALE GENOMIC DNA]</scope>
    <source>
        <strain evidence="3 4">HHB9708</strain>
    </source>
</reference>
<keyword evidence="2" id="KW-0472">Membrane</keyword>
<sequence length="383" mass="41774">MCAPSAETPSVALTIAGVNVVYGMEVILWLSCLSFSVFPQLGVLPSLRKVGGGRRVSIGRFSMSTVTIIFVLATADMLLWLLPTLVSPVCIPSTTLPYPANDTVRVVRVILLIVLTVLTAFHISHRVYVVYAHDTPIARCVGPPAILIILAGACAFTLVVPTGRPGTPSGLWQLVFAVSSLALFAFHRIACALAIAWRLLRQHERLREALLARYNSMRRGMLSSATLAATPCVRHLPDPIRAEMEREYIFVARTFLVSAGLYSLFLTVLAILIAIRSHSELFFWSMLPQVTAMSTTLGLLQTAMSVVYNGMKAGDEQLMSHLVFARGRRPVHRRLSQESWGNLQGELELEGDGHCISDPPVHTLPPQPEAVNAPPVTTTPSGY</sequence>
<feature type="transmembrane region" description="Helical" evidence="2">
    <location>
        <begin position="136"/>
        <end position="159"/>
    </location>
</feature>
<feature type="transmembrane region" description="Helical" evidence="2">
    <location>
        <begin position="250"/>
        <end position="275"/>
    </location>
</feature>
<evidence type="ECO:0000313" key="4">
    <source>
        <dbReference type="Proteomes" id="UP000076722"/>
    </source>
</evidence>
<keyword evidence="2" id="KW-0812">Transmembrane</keyword>
<protein>
    <submittedName>
        <fullName evidence="3">Uncharacterized protein</fullName>
    </submittedName>
</protein>
<dbReference type="AlphaFoldDB" id="A0A164PZ65"/>
<name>A0A164PZ65_9AGAM</name>
<accession>A0A164PZ65</accession>
<keyword evidence="4" id="KW-1185">Reference proteome</keyword>
<feature type="transmembrane region" description="Helical" evidence="2">
    <location>
        <begin position="65"/>
        <end position="86"/>
    </location>
</feature>
<evidence type="ECO:0000256" key="2">
    <source>
        <dbReference type="SAM" id="Phobius"/>
    </source>
</evidence>
<feature type="transmembrane region" description="Helical" evidence="2">
    <location>
        <begin position="106"/>
        <end position="124"/>
    </location>
</feature>
<feature type="transmembrane region" description="Helical" evidence="2">
    <location>
        <begin position="171"/>
        <end position="197"/>
    </location>
</feature>
<feature type="transmembrane region" description="Helical" evidence="2">
    <location>
        <begin position="26"/>
        <end position="44"/>
    </location>
</feature>
<dbReference type="EMBL" id="KV419429">
    <property type="protein sequence ID" value="KZS89171.1"/>
    <property type="molecule type" value="Genomic_DNA"/>
</dbReference>
<gene>
    <name evidence="3" type="ORF">SISNIDRAFT_469457</name>
</gene>
<feature type="transmembrane region" description="Helical" evidence="2">
    <location>
        <begin position="281"/>
        <end position="300"/>
    </location>
</feature>
<keyword evidence="2" id="KW-1133">Transmembrane helix</keyword>
<dbReference type="Proteomes" id="UP000076722">
    <property type="component" value="Unassembled WGS sequence"/>
</dbReference>
<feature type="region of interest" description="Disordered" evidence="1">
    <location>
        <begin position="356"/>
        <end position="383"/>
    </location>
</feature>
<organism evidence="3 4">
    <name type="scientific">Sistotremastrum niveocremeum HHB9708</name>
    <dbReference type="NCBI Taxonomy" id="1314777"/>
    <lineage>
        <taxon>Eukaryota</taxon>
        <taxon>Fungi</taxon>
        <taxon>Dikarya</taxon>
        <taxon>Basidiomycota</taxon>
        <taxon>Agaricomycotina</taxon>
        <taxon>Agaricomycetes</taxon>
        <taxon>Sistotremastrales</taxon>
        <taxon>Sistotremastraceae</taxon>
        <taxon>Sertulicium</taxon>
        <taxon>Sertulicium niveocremeum</taxon>
    </lineage>
</organism>
<evidence type="ECO:0000313" key="3">
    <source>
        <dbReference type="EMBL" id="KZS89171.1"/>
    </source>
</evidence>
<proteinExistence type="predicted"/>
<evidence type="ECO:0000256" key="1">
    <source>
        <dbReference type="SAM" id="MobiDB-lite"/>
    </source>
</evidence>